<keyword evidence="11 17" id="KW-1133">Transmembrane helix</keyword>
<organism evidence="19">
    <name type="scientific">Russelliana solanicola</name>
    <dbReference type="NCBI Taxonomy" id="2008469"/>
    <lineage>
        <taxon>Eukaryota</taxon>
        <taxon>Metazoa</taxon>
        <taxon>Ecdysozoa</taxon>
        <taxon>Arthropoda</taxon>
        <taxon>Hexapoda</taxon>
        <taxon>Insecta</taxon>
        <taxon>Pterygota</taxon>
        <taxon>Neoptera</taxon>
        <taxon>Paraneoptera</taxon>
        <taxon>Hemiptera</taxon>
        <taxon>Sternorrhyncha</taxon>
        <taxon>Psylloidea</taxon>
        <taxon>Psyllidae</taxon>
        <taxon>Aphalaroidinae</taxon>
        <taxon>Russelliana</taxon>
    </lineage>
</organism>
<evidence type="ECO:0000256" key="12">
    <source>
        <dbReference type="ARBA" id="ARBA00023027"/>
    </source>
</evidence>
<evidence type="ECO:0000256" key="13">
    <source>
        <dbReference type="ARBA" id="ARBA00023075"/>
    </source>
</evidence>
<evidence type="ECO:0000256" key="16">
    <source>
        <dbReference type="ARBA" id="ARBA00049551"/>
    </source>
</evidence>
<comment type="function">
    <text evidence="1">Core subunit of the mitochondrial membrane respiratory chain NADH dehydrogenase (Complex I) that is believed to belong to the minimal assembly required for catalysis. Complex I functions in the transfer of electrons from NADH to the respiratory chain. The immediate electron acceptor for the enzyme is believed to be ubiquinone.</text>
</comment>
<evidence type="ECO:0000256" key="1">
    <source>
        <dbReference type="ARBA" id="ARBA00003257"/>
    </source>
</evidence>
<dbReference type="GO" id="GO:0015990">
    <property type="term" value="P:electron transport coupled proton transport"/>
    <property type="evidence" value="ECO:0007669"/>
    <property type="project" value="TreeGrafter"/>
</dbReference>
<evidence type="ECO:0000256" key="17">
    <source>
        <dbReference type="RuleBase" id="RU003297"/>
    </source>
</evidence>
<keyword evidence="12 17" id="KW-0520">NAD</keyword>
<evidence type="ECO:0000256" key="14">
    <source>
        <dbReference type="ARBA" id="ARBA00023128"/>
    </source>
</evidence>
<feature type="transmembrane region" description="Helical" evidence="17">
    <location>
        <begin position="71"/>
        <end position="88"/>
    </location>
</feature>
<dbReference type="PRINTS" id="PR01437">
    <property type="entry name" value="NUOXDRDTASE4"/>
</dbReference>
<dbReference type="InterPro" id="IPR003918">
    <property type="entry name" value="NADH_UbQ_OxRdtase"/>
</dbReference>
<evidence type="ECO:0000256" key="5">
    <source>
        <dbReference type="ARBA" id="ARBA00021006"/>
    </source>
</evidence>
<feature type="transmembrane region" description="Helical" evidence="17">
    <location>
        <begin position="392"/>
        <end position="412"/>
    </location>
</feature>
<evidence type="ECO:0000256" key="6">
    <source>
        <dbReference type="ARBA" id="ARBA00022448"/>
    </source>
</evidence>
<evidence type="ECO:0000256" key="8">
    <source>
        <dbReference type="ARBA" id="ARBA00022692"/>
    </source>
</evidence>
<evidence type="ECO:0000256" key="3">
    <source>
        <dbReference type="ARBA" id="ARBA00009025"/>
    </source>
</evidence>
<dbReference type="GO" id="GO:0042773">
    <property type="term" value="P:ATP synthesis coupled electron transport"/>
    <property type="evidence" value="ECO:0007669"/>
    <property type="project" value="InterPro"/>
</dbReference>
<comment type="function">
    <text evidence="17">Core subunit of the mitochondrial membrane respiratory chain NADH dehydrogenase (Complex I) which catalyzes electron transfer from NADH through the respiratory chain, using ubiquinone as an electron acceptor. Essential for the catalytic activity and assembly of complex I.</text>
</comment>
<dbReference type="GO" id="GO:0031966">
    <property type="term" value="C:mitochondrial membrane"/>
    <property type="evidence" value="ECO:0007669"/>
    <property type="project" value="UniProtKB-SubCell"/>
</dbReference>
<dbReference type="EC" id="7.1.1.2" evidence="4 17"/>
<feature type="transmembrane region" description="Helical" evidence="17">
    <location>
        <begin position="148"/>
        <end position="175"/>
    </location>
</feature>
<evidence type="ECO:0000256" key="10">
    <source>
        <dbReference type="ARBA" id="ARBA00022982"/>
    </source>
</evidence>
<evidence type="ECO:0000256" key="15">
    <source>
        <dbReference type="ARBA" id="ARBA00023136"/>
    </source>
</evidence>
<comment type="subcellular location">
    <subcellularLocation>
        <location evidence="2 17">Mitochondrion membrane</location>
        <topology evidence="2 17">Multi-pass membrane protein</topology>
    </subcellularLocation>
</comment>
<keyword evidence="9" id="KW-1278">Translocase</keyword>
<dbReference type="PANTHER" id="PTHR43507:SF20">
    <property type="entry name" value="NADH-UBIQUINONE OXIDOREDUCTASE CHAIN 4"/>
    <property type="match status" value="1"/>
</dbReference>
<keyword evidence="8 17" id="KW-0812">Transmembrane</keyword>
<keyword evidence="7 17" id="KW-0679">Respiratory chain</keyword>
<feature type="transmembrane region" description="Helical" evidence="17">
    <location>
        <begin position="244"/>
        <end position="261"/>
    </location>
</feature>
<evidence type="ECO:0000256" key="9">
    <source>
        <dbReference type="ARBA" id="ARBA00022967"/>
    </source>
</evidence>
<feature type="transmembrane region" description="Helical" evidence="17">
    <location>
        <begin position="215"/>
        <end position="237"/>
    </location>
</feature>
<feature type="transmembrane region" description="Helical" evidence="17">
    <location>
        <begin position="338"/>
        <end position="371"/>
    </location>
</feature>
<evidence type="ECO:0000259" key="18">
    <source>
        <dbReference type="Pfam" id="PF00361"/>
    </source>
</evidence>
<feature type="transmembrane region" description="Helical" evidence="17">
    <location>
        <begin position="267"/>
        <end position="294"/>
    </location>
</feature>
<dbReference type="PANTHER" id="PTHR43507">
    <property type="entry name" value="NADH-UBIQUINONE OXIDOREDUCTASE CHAIN 4"/>
    <property type="match status" value="1"/>
</dbReference>
<keyword evidence="13 17" id="KW-0830">Ubiquinone</keyword>
<keyword evidence="10 17" id="KW-0249">Electron transport</keyword>
<name>A0A344A2R8_9HEMI</name>
<dbReference type="GO" id="GO:0048039">
    <property type="term" value="F:ubiquinone binding"/>
    <property type="evidence" value="ECO:0007669"/>
    <property type="project" value="TreeGrafter"/>
</dbReference>
<dbReference type="EMBL" id="MG989236">
    <property type="protein sequence ID" value="AWU49059.1"/>
    <property type="molecule type" value="Genomic_DNA"/>
</dbReference>
<evidence type="ECO:0000256" key="4">
    <source>
        <dbReference type="ARBA" id="ARBA00012944"/>
    </source>
</evidence>
<keyword evidence="15 17" id="KW-0472">Membrane</keyword>
<sequence length="415" mass="47110">MLEVLLSIGCVALMCHWMLTVNSLILFLLFLMLLIYDEGVYLLSVIFSMLSLWLIIMMLMSVDQSLKSHELLIICLLMIFSLIIVFISESMIMFYVGFEMSIIPILLIIFGWGYQPDRIEAGIYLLSYTVFFSLPLLLSIFYMDYFKLFKGFISCLMIFMAFLAKFPMVGVHVWLPRAHVEAPVFGSMILAGIMLKLGGYGLIKMSFLWGDLLFQHSSMIIVVSLIGGTLLSGVCFMQSDMKMLIAYSSIVHMSLVISGLFSMTELALWGSILIMMGHGFCSSGLFCVLGLTYNRTLSRSVYLNKGIISLMPICSLWWFLFCSSNLSFPPSMNLPGELFLFTAILSWSNNLFIFVIVFSLISSMYSIYLFSFSQQGPTMKFFSFNNITVKESVLMCLHWIPLNILILDLSVMSVY</sequence>
<feature type="transmembrane region" description="Helical" evidence="17">
    <location>
        <begin position="306"/>
        <end position="326"/>
    </location>
</feature>
<evidence type="ECO:0000256" key="2">
    <source>
        <dbReference type="ARBA" id="ARBA00004225"/>
    </source>
</evidence>
<evidence type="ECO:0000256" key="7">
    <source>
        <dbReference type="ARBA" id="ARBA00022660"/>
    </source>
</evidence>
<feature type="transmembrane region" description="Helical" evidence="17">
    <location>
        <begin position="94"/>
        <end position="114"/>
    </location>
</feature>
<comment type="catalytic activity">
    <reaction evidence="16 17">
        <text>a ubiquinone + NADH + 5 H(+)(in) = a ubiquinol + NAD(+) + 4 H(+)(out)</text>
        <dbReference type="Rhea" id="RHEA:29091"/>
        <dbReference type="Rhea" id="RHEA-COMP:9565"/>
        <dbReference type="Rhea" id="RHEA-COMP:9566"/>
        <dbReference type="ChEBI" id="CHEBI:15378"/>
        <dbReference type="ChEBI" id="CHEBI:16389"/>
        <dbReference type="ChEBI" id="CHEBI:17976"/>
        <dbReference type="ChEBI" id="CHEBI:57540"/>
        <dbReference type="ChEBI" id="CHEBI:57945"/>
        <dbReference type="EC" id="7.1.1.2"/>
    </reaction>
</comment>
<proteinExistence type="inferred from homology"/>
<geneLocation type="mitochondrion" evidence="19"/>
<feature type="domain" description="NADH:quinone oxidoreductase/Mrp antiporter transmembrane" evidence="18">
    <location>
        <begin position="88"/>
        <end position="360"/>
    </location>
</feature>
<feature type="transmembrane region" description="Helical" evidence="17">
    <location>
        <begin position="121"/>
        <end position="142"/>
    </location>
</feature>
<dbReference type="InterPro" id="IPR001750">
    <property type="entry name" value="ND/Mrp_TM"/>
</dbReference>
<accession>A0A344A2R8</accession>
<feature type="transmembrane region" description="Helical" evidence="17">
    <location>
        <begin position="12"/>
        <end position="35"/>
    </location>
</feature>
<evidence type="ECO:0000256" key="11">
    <source>
        <dbReference type="ARBA" id="ARBA00022989"/>
    </source>
</evidence>
<evidence type="ECO:0000313" key="19">
    <source>
        <dbReference type="EMBL" id="AWU49059.1"/>
    </source>
</evidence>
<keyword evidence="14 17" id="KW-0496">Mitochondrion</keyword>
<reference evidence="19" key="1">
    <citation type="submission" date="2018-02" db="EMBL/GenBank/DDBJ databases">
        <title>Resolving the psyllid tree of life: Phylogenomic analysis of the superfamily Psylloidea (Hemiptera).</title>
        <authorList>
            <person name="Percy D.M."/>
            <person name="Sveinsson S."/>
            <person name="Lemmon A.R."/>
            <person name="Lemmon E.M."/>
            <person name="Ouvrard D."/>
            <person name="Burckhardt D."/>
        </authorList>
    </citation>
    <scope>NUCLEOTIDE SEQUENCE</scope>
    <source>
        <strain evidence="19">DP2.idba.130_circ</strain>
    </source>
</reference>
<dbReference type="GO" id="GO:0008137">
    <property type="term" value="F:NADH dehydrogenase (ubiquinone) activity"/>
    <property type="evidence" value="ECO:0007669"/>
    <property type="project" value="UniProtKB-UniRule"/>
</dbReference>
<comment type="similarity">
    <text evidence="3 17">Belongs to the complex I subunit 4 family.</text>
</comment>
<keyword evidence="6 17" id="KW-0813">Transport</keyword>
<feature type="transmembrane region" description="Helical" evidence="17">
    <location>
        <begin position="182"/>
        <end position="203"/>
    </location>
</feature>
<feature type="transmembrane region" description="Helical" evidence="17">
    <location>
        <begin position="41"/>
        <end position="59"/>
    </location>
</feature>
<protein>
    <recommendedName>
        <fullName evidence="5 17">NADH-ubiquinone oxidoreductase chain 4</fullName>
        <ecNumber evidence="4 17">7.1.1.2</ecNumber>
    </recommendedName>
</protein>
<dbReference type="GO" id="GO:0003954">
    <property type="term" value="F:NADH dehydrogenase activity"/>
    <property type="evidence" value="ECO:0007669"/>
    <property type="project" value="TreeGrafter"/>
</dbReference>
<gene>
    <name evidence="19" type="primary">nad4</name>
</gene>
<dbReference type="Pfam" id="PF00361">
    <property type="entry name" value="Proton_antipo_M"/>
    <property type="match status" value="1"/>
</dbReference>
<dbReference type="AlphaFoldDB" id="A0A344A2R8"/>